<feature type="domain" description="Cytosolic endo-beta-N-acetylglucosaminidase TIM barrel" evidence="2">
    <location>
        <begin position="89"/>
        <end position="420"/>
    </location>
</feature>
<dbReference type="EMBL" id="BMXP01000003">
    <property type="protein sequence ID" value="GGW84794.1"/>
    <property type="molecule type" value="Genomic_DNA"/>
</dbReference>
<gene>
    <name evidence="3" type="ORF">GCM10007391_18200</name>
</gene>
<sequence>MRVVFILMLFSYAVQAAVTPDKPPFALTIEQARDWQPDSALASEQNRSAEPLAARRFAPVPDTNARKMTPARVLFAPDGMNNFANYLEPQSAFNLYNFTQWSQIDVLNWFAGTADLNIQIPARPWVDIAHKNGVKVIGSVFLGIAKWGGSADTAEKLLEQDAEGNFIIADQLIAIARYYGFDGWLINQETDLTAVKDSNNELIEGAQDAERGRQLAAKMKAFVRYLTHHAPAGMEIHWYDAMVESGEVRWQNMLNDTNAMFLKEDGRVSDAMFINYWWDREMVLASRDKAVALGRSPYDVFMGADLWPHRNAQRAFSETSWLTALEQHEQPVTSLALFAPNFNYNFSGNAHTAAMGNFISNPDNVNAFYAAQHRLFSGDNKNLATRDTEGFVGVGAIYPAKSAIRLPLKTSFNTGHGKAWFEAGSKVDGEWTDMGRQDALPTWQFAIQGQHQLDVRFDFTKAFNGGSSLLVSGDAEQARIPLFALSGQLQPDANVTITYQSSAPVTVYLARDDGTEQQIVLPVSEAWSQYSAPVMLKPGQTFTHAGLQASDVSELSLRLGEWEIGS</sequence>
<organism evidence="3 4">
    <name type="scientific">Alteromonas halophila</name>
    <dbReference type="NCBI Taxonomy" id="516698"/>
    <lineage>
        <taxon>Bacteria</taxon>
        <taxon>Pseudomonadati</taxon>
        <taxon>Pseudomonadota</taxon>
        <taxon>Gammaproteobacteria</taxon>
        <taxon>Alteromonadales</taxon>
        <taxon>Alteromonadaceae</taxon>
        <taxon>Alteromonas/Salinimonas group</taxon>
        <taxon>Alteromonas</taxon>
    </lineage>
</organism>
<evidence type="ECO:0000256" key="1">
    <source>
        <dbReference type="SAM" id="SignalP"/>
    </source>
</evidence>
<protein>
    <recommendedName>
        <fullName evidence="2">Cytosolic endo-beta-N-acetylglucosaminidase TIM barrel domain-containing protein</fullName>
    </recommendedName>
</protein>
<keyword evidence="4" id="KW-1185">Reference proteome</keyword>
<comment type="caution">
    <text evidence="3">The sequence shown here is derived from an EMBL/GenBank/DDBJ whole genome shotgun (WGS) entry which is preliminary data.</text>
</comment>
<dbReference type="AlphaFoldDB" id="A0A918JJW6"/>
<dbReference type="Proteomes" id="UP000631300">
    <property type="component" value="Unassembled WGS sequence"/>
</dbReference>
<accession>A0A918JJW6</accession>
<evidence type="ECO:0000259" key="2">
    <source>
        <dbReference type="Pfam" id="PF03644"/>
    </source>
</evidence>
<evidence type="ECO:0000313" key="4">
    <source>
        <dbReference type="Proteomes" id="UP000631300"/>
    </source>
</evidence>
<dbReference type="GO" id="GO:0033925">
    <property type="term" value="F:mannosyl-glycoprotein endo-beta-N-acetylglucosaminidase activity"/>
    <property type="evidence" value="ECO:0007669"/>
    <property type="project" value="InterPro"/>
</dbReference>
<dbReference type="InterPro" id="IPR005201">
    <property type="entry name" value="TIM_ENGase"/>
</dbReference>
<dbReference type="InterPro" id="IPR032979">
    <property type="entry name" value="ENGase"/>
</dbReference>
<dbReference type="PANTHER" id="PTHR13246:SF1">
    <property type="entry name" value="CYTOSOLIC ENDO-BETA-N-ACETYLGLUCOSAMINIDASE"/>
    <property type="match status" value="1"/>
</dbReference>
<name>A0A918JJW6_9ALTE</name>
<dbReference type="CDD" id="cd06547">
    <property type="entry name" value="GH85_ENGase"/>
    <property type="match status" value="1"/>
</dbReference>
<dbReference type="Pfam" id="PF03644">
    <property type="entry name" value="Glyco_hydro_85"/>
    <property type="match status" value="1"/>
</dbReference>
<keyword evidence="1" id="KW-0732">Signal</keyword>
<dbReference type="Gene3D" id="2.60.120.260">
    <property type="entry name" value="Galactose-binding domain-like"/>
    <property type="match status" value="1"/>
</dbReference>
<dbReference type="PANTHER" id="PTHR13246">
    <property type="entry name" value="ENDO BETA N-ACETYLGLUCOSAMINIDASE"/>
    <property type="match status" value="1"/>
</dbReference>
<feature type="signal peptide" evidence="1">
    <location>
        <begin position="1"/>
        <end position="16"/>
    </location>
</feature>
<dbReference type="GO" id="GO:0005829">
    <property type="term" value="C:cytosol"/>
    <property type="evidence" value="ECO:0007669"/>
    <property type="project" value="UniProtKB-SubCell"/>
</dbReference>
<proteinExistence type="predicted"/>
<reference evidence="3" key="1">
    <citation type="journal article" date="2014" name="Int. J. Syst. Evol. Microbiol.">
        <title>Complete genome sequence of Corynebacterium casei LMG S-19264T (=DSM 44701T), isolated from a smear-ripened cheese.</title>
        <authorList>
            <consortium name="US DOE Joint Genome Institute (JGI-PGF)"/>
            <person name="Walter F."/>
            <person name="Albersmeier A."/>
            <person name="Kalinowski J."/>
            <person name="Ruckert C."/>
        </authorList>
    </citation>
    <scope>NUCLEOTIDE SEQUENCE</scope>
    <source>
        <strain evidence="3">KCTC 22164</strain>
    </source>
</reference>
<evidence type="ECO:0000313" key="3">
    <source>
        <dbReference type="EMBL" id="GGW84794.1"/>
    </source>
</evidence>
<dbReference type="RefSeq" id="WP_189405585.1">
    <property type="nucleotide sequence ID" value="NZ_BMXP01000003.1"/>
</dbReference>
<dbReference type="Gene3D" id="3.20.20.80">
    <property type="entry name" value="Glycosidases"/>
    <property type="match status" value="1"/>
</dbReference>
<feature type="chain" id="PRO_5037126431" description="Cytosolic endo-beta-N-acetylglucosaminidase TIM barrel domain-containing protein" evidence="1">
    <location>
        <begin position="17"/>
        <end position="566"/>
    </location>
</feature>
<reference evidence="3" key="2">
    <citation type="submission" date="2020-09" db="EMBL/GenBank/DDBJ databases">
        <authorList>
            <person name="Sun Q."/>
            <person name="Kim S."/>
        </authorList>
    </citation>
    <scope>NUCLEOTIDE SEQUENCE</scope>
    <source>
        <strain evidence="3">KCTC 22164</strain>
    </source>
</reference>